<dbReference type="GO" id="GO:0003964">
    <property type="term" value="F:RNA-directed DNA polymerase activity"/>
    <property type="evidence" value="ECO:0007669"/>
    <property type="project" value="UniProtKB-KW"/>
</dbReference>
<feature type="compositionally biased region" description="Basic and acidic residues" evidence="1">
    <location>
        <begin position="238"/>
        <end position="252"/>
    </location>
</feature>
<feature type="region of interest" description="Disordered" evidence="1">
    <location>
        <begin position="238"/>
        <end position="263"/>
    </location>
</feature>
<keyword evidence="4" id="KW-1185">Reference proteome</keyword>
<evidence type="ECO:0000259" key="2">
    <source>
        <dbReference type="PROSITE" id="PS50878"/>
    </source>
</evidence>
<accession>A0ABQ5EK14</accession>
<feature type="region of interest" description="Disordered" evidence="1">
    <location>
        <begin position="1"/>
        <end position="20"/>
    </location>
</feature>
<dbReference type="Gene3D" id="3.30.70.270">
    <property type="match status" value="2"/>
</dbReference>
<evidence type="ECO:0000313" key="3">
    <source>
        <dbReference type="EMBL" id="GJT51098.1"/>
    </source>
</evidence>
<dbReference type="CDD" id="cd01647">
    <property type="entry name" value="RT_LTR"/>
    <property type="match status" value="1"/>
</dbReference>
<dbReference type="Pfam" id="PF08284">
    <property type="entry name" value="RVP_2"/>
    <property type="match status" value="1"/>
</dbReference>
<dbReference type="InterPro" id="IPR053134">
    <property type="entry name" value="RNA-dir_DNA_polymerase"/>
</dbReference>
<proteinExistence type="predicted"/>
<dbReference type="Pfam" id="PF00078">
    <property type="entry name" value="RVT_1"/>
    <property type="match status" value="1"/>
</dbReference>
<dbReference type="PANTHER" id="PTHR24559">
    <property type="entry name" value="TRANSPOSON TY3-I GAG-POL POLYPROTEIN"/>
    <property type="match status" value="1"/>
</dbReference>
<dbReference type="InterPro" id="IPR000477">
    <property type="entry name" value="RT_dom"/>
</dbReference>
<dbReference type="Gene3D" id="3.10.10.10">
    <property type="entry name" value="HIV Type 1 Reverse Transcriptase, subunit A, domain 1"/>
    <property type="match status" value="1"/>
</dbReference>
<dbReference type="InterPro" id="IPR045358">
    <property type="entry name" value="Ty3_capsid"/>
</dbReference>
<dbReference type="Pfam" id="PF17919">
    <property type="entry name" value="RT_RNaseH_2"/>
    <property type="match status" value="1"/>
</dbReference>
<reference evidence="3" key="1">
    <citation type="journal article" date="2022" name="Int. J. Mol. Sci.">
        <title>Draft Genome of Tanacetum Coccineum: Genomic Comparison of Closely Related Tanacetum-Family Plants.</title>
        <authorList>
            <person name="Yamashiro T."/>
            <person name="Shiraishi A."/>
            <person name="Nakayama K."/>
            <person name="Satake H."/>
        </authorList>
    </citation>
    <scope>NUCLEOTIDE SEQUENCE</scope>
</reference>
<keyword evidence="3" id="KW-0808">Transferase</keyword>
<keyword evidence="3" id="KW-0548">Nucleotidyltransferase</keyword>
<dbReference type="SUPFAM" id="SSF56672">
    <property type="entry name" value="DNA/RNA polymerases"/>
    <property type="match status" value="1"/>
</dbReference>
<dbReference type="InterPro" id="IPR021109">
    <property type="entry name" value="Peptidase_aspartic_dom_sf"/>
</dbReference>
<dbReference type="CDD" id="cd09274">
    <property type="entry name" value="RNase_HI_RT_Ty3"/>
    <property type="match status" value="1"/>
</dbReference>
<protein>
    <submittedName>
        <fullName evidence="3">Reverse transcriptase domain-containing protein</fullName>
    </submittedName>
</protein>
<dbReference type="InterPro" id="IPR056924">
    <property type="entry name" value="SH3_Tf2-1"/>
</dbReference>
<dbReference type="Proteomes" id="UP001151760">
    <property type="component" value="Unassembled WGS sequence"/>
</dbReference>
<evidence type="ECO:0000256" key="1">
    <source>
        <dbReference type="SAM" id="MobiDB-lite"/>
    </source>
</evidence>
<sequence>MAPTTRRGPNTPINNTNPNNMTLESIQAMVDQALLQNSTNRDGSHSSHEDNRRNVQTVCPCFYADFMKCQPLNFKGTEGVVGLTRWIEKMESVFNISGCAIENQVKFATCTLLGAALTWWNGQIRTLGPEAYAMTWEVLKKKMTDKYCLPGEIKKLEIKLWNLKVKGNDVPAYTKHFQELTLICTMFVANETKKVDKYISGLPDNIYGNVKSAIPKTLDETIELANDLMDQKLRTYAERQSDNKRKADDSSRNNHGHPQQPFKRQNVAKVYAVRNAEKRGNAPGNPDVNVVTGTFLLNNHYASILFDICADRSFISTAFSSWINIALTPLENCYDVELADGKLVGIDIIIRGFTLNFLDHPFNIDLMPVELGSFDVIVGMDWLRRCHAVIVCDEKLVQVPYENKTLTFCGNKSSNGRESRLIVISCLKAQEYMAKGCHDFPGLPPARPVEFQIDLISGAATVARAPYRLAPSEMKELSEQLQEFFDKGFIRPSSSPWGAPVLFVKKKDGSFKMCIDYHKLNKLTVKNRYPLLRTDDLFNQLQGSSLYSKIDLRSGYHQLRVREQDIPKTAFRTRYGHYKFQVMPFRLTNAHAIFMDLINRVCKPYLDKFIIVFIDDILIYSKDEKEHEEHLKAILELLKKEQLYAKGIHVDPAKIESIKDWASPRTPTKIRQFLGLAGYYRRFIEGFSKIAKSMTKLTQKGIKFDWGEKEENAFQLIKQKLCSAPILALLEGSGDFVVYCDASHKGLSAVLMQREKVIAYASRQLKVHEKNYTTHDLELGSVELNMRQSHWLELLSDYDSDICYHPGKANVVADALSHKERTEPLRKALGTDISMSIAYHPENDGQSERTIQTLEDMSEVGEAQLTGTELIQETTKKIVLIKQMMQAAQDRQKSYADRKQKPMEVLAKVGKVTYKLELPRELSRVHHTFHVSNLKKCYADEPLVMPLEGIHVDNKLQFVEEPVEIMEREIKRLKQSRVPLKQNLGTLRLVQTEIPIVFYKPGYVIRYKVLSFEDKALLTGGDCNIS</sequence>
<dbReference type="EMBL" id="BQNB010016377">
    <property type="protein sequence ID" value="GJT51098.1"/>
    <property type="molecule type" value="Genomic_DNA"/>
</dbReference>
<gene>
    <name evidence="3" type="ORF">Tco_0977255</name>
</gene>
<dbReference type="PANTHER" id="PTHR24559:SF427">
    <property type="entry name" value="RNA-DIRECTED DNA POLYMERASE"/>
    <property type="match status" value="1"/>
</dbReference>
<keyword evidence="3" id="KW-0695">RNA-directed DNA polymerase</keyword>
<organism evidence="3 4">
    <name type="scientific">Tanacetum coccineum</name>
    <dbReference type="NCBI Taxonomy" id="301880"/>
    <lineage>
        <taxon>Eukaryota</taxon>
        <taxon>Viridiplantae</taxon>
        <taxon>Streptophyta</taxon>
        <taxon>Embryophyta</taxon>
        <taxon>Tracheophyta</taxon>
        <taxon>Spermatophyta</taxon>
        <taxon>Magnoliopsida</taxon>
        <taxon>eudicotyledons</taxon>
        <taxon>Gunneridae</taxon>
        <taxon>Pentapetalae</taxon>
        <taxon>asterids</taxon>
        <taxon>campanulids</taxon>
        <taxon>Asterales</taxon>
        <taxon>Asteraceae</taxon>
        <taxon>Asteroideae</taxon>
        <taxon>Anthemideae</taxon>
        <taxon>Anthemidinae</taxon>
        <taxon>Tanacetum</taxon>
    </lineage>
</organism>
<comment type="caution">
    <text evidence="3">The sequence shown here is derived from an EMBL/GenBank/DDBJ whole genome shotgun (WGS) entry which is preliminary data.</text>
</comment>
<dbReference type="Pfam" id="PF24626">
    <property type="entry name" value="SH3_Tf2-1"/>
    <property type="match status" value="1"/>
</dbReference>
<dbReference type="InterPro" id="IPR043128">
    <property type="entry name" value="Rev_trsase/Diguanyl_cyclase"/>
</dbReference>
<feature type="domain" description="Reverse transcriptase" evidence="2">
    <location>
        <begin position="485"/>
        <end position="678"/>
    </location>
</feature>
<dbReference type="Gene3D" id="2.40.70.10">
    <property type="entry name" value="Acid Proteases"/>
    <property type="match status" value="1"/>
</dbReference>
<evidence type="ECO:0000313" key="4">
    <source>
        <dbReference type="Proteomes" id="UP001151760"/>
    </source>
</evidence>
<dbReference type="PROSITE" id="PS50878">
    <property type="entry name" value="RT_POL"/>
    <property type="match status" value="1"/>
</dbReference>
<name>A0ABQ5EK14_9ASTR</name>
<dbReference type="Pfam" id="PF19259">
    <property type="entry name" value="Ty3_capsid"/>
    <property type="match status" value="1"/>
</dbReference>
<dbReference type="InterPro" id="IPR041577">
    <property type="entry name" value="RT_RNaseH_2"/>
</dbReference>
<dbReference type="InterPro" id="IPR043502">
    <property type="entry name" value="DNA/RNA_pol_sf"/>
</dbReference>
<dbReference type="CDD" id="cd00303">
    <property type="entry name" value="retropepsin_like"/>
    <property type="match status" value="1"/>
</dbReference>
<reference evidence="3" key="2">
    <citation type="submission" date="2022-01" db="EMBL/GenBank/DDBJ databases">
        <authorList>
            <person name="Yamashiro T."/>
            <person name="Shiraishi A."/>
            <person name="Satake H."/>
            <person name="Nakayama K."/>
        </authorList>
    </citation>
    <scope>NUCLEOTIDE SEQUENCE</scope>
</reference>